<feature type="compositionally biased region" description="Basic residues" evidence="1">
    <location>
        <begin position="171"/>
        <end position="185"/>
    </location>
</feature>
<feature type="compositionally biased region" description="Basic and acidic residues" evidence="1">
    <location>
        <begin position="208"/>
        <end position="222"/>
    </location>
</feature>
<feature type="region of interest" description="Disordered" evidence="1">
    <location>
        <begin position="74"/>
        <end position="244"/>
    </location>
</feature>
<proteinExistence type="predicted"/>
<feature type="compositionally biased region" description="Low complexity" evidence="1">
    <location>
        <begin position="157"/>
        <end position="170"/>
    </location>
</feature>
<feature type="compositionally biased region" description="Basic and acidic residues" evidence="1">
    <location>
        <begin position="134"/>
        <end position="148"/>
    </location>
</feature>
<protein>
    <submittedName>
        <fullName evidence="2">Uncharacterized protein</fullName>
    </submittedName>
</protein>
<dbReference type="Proteomes" id="UP000001989">
    <property type="component" value="Chromosome"/>
</dbReference>
<gene>
    <name evidence="2" type="ordered locus">Swit_0636</name>
</gene>
<keyword evidence="3" id="KW-1185">Reference proteome</keyword>
<reference evidence="2 3" key="1">
    <citation type="journal article" date="2010" name="J. Bacteriol.">
        <title>Genome sequence of the dioxin-mineralizing bacterium Sphingomonas wittichii RW1.</title>
        <authorList>
            <person name="Miller T.R."/>
            <person name="Delcher A.L."/>
            <person name="Salzberg S.L."/>
            <person name="Saunders E."/>
            <person name="Detter J.C."/>
            <person name="Halden R.U."/>
        </authorList>
    </citation>
    <scope>NUCLEOTIDE SEQUENCE [LARGE SCALE GENOMIC DNA]</scope>
    <source>
        <strain evidence="3">DSM 6014 / CCUG 31198 / JCM 15750 / NBRC 105917 / EY 4224 / RW1</strain>
    </source>
</reference>
<dbReference type="AlphaFoldDB" id="A0A9J9H980"/>
<feature type="region of interest" description="Disordered" evidence="1">
    <location>
        <begin position="1"/>
        <end position="36"/>
    </location>
</feature>
<feature type="compositionally biased region" description="Basic residues" evidence="1">
    <location>
        <begin position="105"/>
        <end position="124"/>
    </location>
</feature>
<sequence>MRATARANPRAAESGRGGPGISGRFAPPAGRLTEKGWNRRLHPGVNRWNPLTHSEEYGCDFASCLSCHCPDDDRRRPGLCPGGRPGRRREGQRDSGRERFGREGRGRRHHRIGERRRRRHRHRRDQGQRSHLGLRPERQGPADRHDQGRAGGRRQGRLATAAGAVPGVAGARRRRHRPERRRGRHDRGGRGRHGDDRHAERQGQAAQECDRPGAERAGDRNDPGPARSRGQVDHAAGRLSPPHG</sequence>
<evidence type="ECO:0000313" key="2">
    <source>
        <dbReference type="EMBL" id="ABQ67004.1"/>
    </source>
</evidence>
<evidence type="ECO:0000256" key="1">
    <source>
        <dbReference type="SAM" id="MobiDB-lite"/>
    </source>
</evidence>
<organism evidence="2 3">
    <name type="scientific">Rhizorhabdus wittichii (strain DSM 6014 / CCUG 31198 / JCM 15750 / NBRC 105917 / EY 4224 / RW1)</name>
    <name type="common">Sphingomonas wittichii</name>
    <dbReference type="NCBI Taxonomy" id="392499"/>
    <lineage>
        <taxon>Bacteria</taxon>
        <taxon>Pseudomonadati</taxon>
        <taxon>Pseudomonadota</taxon>
        <taxon>Alphaproteobacteria</taxon>
        <taxon>Sphingomonadales</taxon>
        <taxon>Sphingomonadaceae</taxon>
        <taxon>Rhizorhabdus</taxon>
    </lineage>
</organism>
<accession>A0A9J9H980</accession>
<dbReference type="KEGG" id="swi:Swit_0636"/>
<feature type="compositionally biased region" description="Basic and acidic residues" evidence="1">
    <location>
        <begin position="88"/>
        <end position="104"/>
    </location>
</feature>
<feature type="compositionally biased region" description="Basic and acidic residues" evidence="1">
    <location>
        <begin position="186"/>
        <end position="201"/>
    </location>
</feature>
<evidence type="ECO:0000313" key="3">
    <source>
        <dbReference type="Proteomes" id="UP000001989"/>
    </source>
</evidence>
<dbReference type="EMBL" id="CP000699">
    <property type="protein sequence ID" value="ABQ67004.1"/>
    <property type="molecule type" value="Genomic_DNA"/>
</dbReference>
<name>A0A9J9H980_RHIWR</name>